<dbReference type="STRING" id="2015173.A0A026WHV6"/>
<sequence length="57" mass="6909">VRECLNKAFPNKWIERRGSIEWPPRSPDLTPLDYFFWGYFKSKVRSTKPRNLNEHAE</sequence>
<dbReference type="EMBL" id="KK107198">
    <property type="protein sequence ID" value="EZA55617.1"/>
    <property type="molecule type" value="Genomic_DNA"/>
</dbReference>
<proteinExistence type="predicted"/>
<dbReference type="OMA" id="NKWIERR"/>
<dbReference type="GO" id="GO:0003676">
    <property type="term" value="F:nucleic acid binding"/>
    <property type="evidence" value="ECO:0007669"/>
    <property type="project" value="InterPro"/>
</dbReference>
<name>A0A026WHV6_OOCBI</name>
<keyword evidence="2" id="KW-1185">Reference proteome</keyword>
<dbReference type="Proteomes" id="UP000053097">
    <property type="component" value="Unassembled WGS sequence"/>
</dbReference>
<dbReference type="InterPro" id="IPR036397">
    <property type="entry name" value="RNaseH_sf"/>
</dbReference>
<organism evidence="1 2">
    <name type="scientific">Ooceraea biroi</name>
    <name type="common">Clonal raider ant</name>
    <name type="synonym">Cerapachys biroi</name>
    <dbReference type="NCBI Taxonomy" id="2015173"/>
    <lineage>
        <taxon>Eukaryota</taxon>
        <taxon>Metazoa</taxon>
        <taxon>Ecdysozoa</taxon>
        <taxon>Arthropoda</taxon>
        <taxon>Hexapoda</taxon>
        <taxon>Insecta</taxon>
        <taxon>Pterygota</taxon>
        <taxon>Neoptera</taxon>
        <taxon>Endopterygota</taxon>
        <taxon>Hymenoptera</taxon>
        <taxon>Apocrita</taxon>
        <taxon>Aculeata</taxon>
        <taxon>Formicoidea</taxon>
        <taxon>Formicidae</taxon>
        <taxon>Dorylinae</taxon>
        <taxon>Ooceraea</taxon>
    </lineage>
</organism>
<dbReference type="AlphaFoldDB" id="A0A026WHV6"/>
<protein>
    <submittedName>
        <fullName evidence="1">Uncharacterized protein</fullName>
    </submittedName>
</protein>
<evidence type="ECO:0000313" key="2">
    <source>
        <dbReference type="Proteomes" id="UP000053097"/>
    </source>
</evidence>
<accession>A0A026WHV6</accession>
<reference evidence="1 2" key="1">
    <citation type="journal article" date="2014" name="Curr. Biol.">
        <title>The genome of the clonal raider ant Cerapachys biroi.</title>
        <authorList>
            <person name="Oxley P.R."/>
            <person name="Ji L."/>
            <person name="Fetter-Pruneda I."/>
            <person name="McKenzie S.K."/>
            <person name="Li C."/>
            <person name="Hu H."/>
            <person name="Zhang G."/>
            <person name="Kronauer D.J."/>
        </authorList>
    </citation>
    <scope>NUCLEOTIDE SEQUENCE [LARGE SCALE GENOMIC DNA]</scope>
</reference>
<evidence type="ECO:0000313" key="1">
    <source>
        <dbReference type="EMBL" id="EZA55617.1"/>
    </source>
</evidence>
<gene>
    <name evidence="1" type="ORF">X777_04243</name>
</gene>
<dbReference type="Gene3D" id="3.30.420.10">
    <property type="entry name" value="Ribonuclease H-like superfamily/Ribonuclease H"/>
    <property type="match status" value="1"/>
</dbReference>
<dbReference type="PANTHER" id="PTHR47326:SF1">
    <property type="entry name" value="HTH PSQ-TYPE DOMAIN-CONTAINING PROTEIN"/>
    <property type="match status" value="1"/>
</dbReference>
<dbReference type="PANTHER" id="PTHR47326">
    <property type="entry name" value="TRANSPOSABLE ELEMENT TC3 TRANSPOSASE-LIKE PROTEIN"/>
    <property type="match status" value="1"/>
</dbReference>
<feature type="non-terminal residue" evidence="1">
    <location>
        <position position="1"/>
    </location>
</feature>